<dbReference type="OrthoDB" id="1736849at2"/>
<protein>
    <submittedName>
        <fullName evidence="2">Uncharacterized protein</fullName>
    </submittedName>
</protein>
<dbReference type="Proteomes" id="UP000196125">
    <property type="component" value="Unassembled WGS sequence"/>
</dbReference>
<evidence type="ECO:0000313" key="3">
    <source>
        <dbReference type="Proteomes" id="UP000196125"/>
    </source>
</evidence>
<proteinExistence type="predicted"/>
<gene>
    <name evidence="1" type="ORF">SBX37_10320</name>
    <name evidence="2" type="ORF">VIM7927_01209</name>
</gene>
<accession>A0A1Y6ISF8</accession>
<name>A0A1Y6ISF8_9VIBR</name>
<evidence type="ECO:0000313" key="1">
    <source>
        <dbReference type="EMBL" id="MDW6003241.1"/>
    </source>
</evidence>
<dbReference type="RefSeq" id="WP_087479953.1">
    <property type="nucleotide sequence ID" value="NZ_AP024883.1"/>
</dbReference>
<evidence type="ECO:0000313" key="2">
    <source>
        <dbReference type="EMBL" id="SMR99971.1"/>
    </source>
</evidence>
<reference evidence="2 3" key="1">
    <citation type="submission" date="2017-05" db="EMBL/GenBank/DDBJ databases">
        <authorList>
            <person name="Song R."/>
            <person name="Chenine A.L."/>
            <person name="Ruprecht R.M."/>
        </authorList>
    </citation>
    <scope>NUCLEOTIDE SEQUENCE [LARGE SCALE GENOMIC DNA]</scope>
    <source>
        <strain evidence="2 3">CECT 7927</strain>
    </source>
</reference>
<dbReference type="EMBL" id="JAWRCO010000001">
    <property type="protein sequence ID" value="MDW6003241.1"/>
    <property type="molecule type" value="Genomic_DNA"/>
</dbReference>
<dbReference type="AlphaFoldDB" id="A0A1Y6ISF8"/>
<keyword evidence="4" id="KW-1185">Reference proteome</keyword>
<organism evidence="2 3">
    <name type="scientific">Vibrio mangrovi</name>
    <dbReference type="NCBI Taxonomy" id="474394"/>
    <lineage>
        <taxon>Bacteria</taxon>
        <taxon>Pseudomonadati</taxon>
        <taxon>Pseudomonadota</taxon>
        <taxon>Gammaproteobacteria</taxon>
        <taxon>Vibrionales</taxon>
        <taxon>Vibrionaceae</taxon>
        <taxon>Vibrio</taxon>
    </lineage>
</organism>
<evidence type="ECO:0000313" key="4">
    <source>
        <dbReference type="Proteomes" id="UP001283366"/>
    </source>
</evidence>
<dbReference type="Proteomes" id="UP001283366">
    <property type="component" value="Unassembled WGS sequence"/>
</dbReference>
<reference evidence="1 4" key="2">
    <citation type="submission" date="2023-11" db="EMBL/GenBank/DDBJ databases">
        <title>Plant-associative lifestyle of Vibrio porteresiae and its evolutionary dynamics.</title>
        <authorList>
            <person name="Rameshkumar N."/>
            <person name="Kirti K."/>
        </authorList>
    </citation>
    <scope>NUCLEOTIDE SEQUENCE [LARGE SCALE GENOMIC DNA]</scope>
    <source>
        <strain evidence="1 4">MSSRF38</strain>
    </source>
</reference>
<dbReference type="EMBL" id="FXXI01000001">
    <property type="protein sequence ID" value="SMR99971.1"/>
    <property type="molecule type" value="Genomic_DNA"/>
</dbReference>
<sequence>MAEINTQGKNTVMVPTDSLAGAGVTPYRLKVELKTSRAFNGEGVIRCNHAEKIQLFDAAQGGNTLYDATDKDDADIYKVTKSDWNSAGLTVYIQAKAASEKSSDIELEFKANSETAKTQLTFIQAKLDIWDEQDTQIADSDKSATGRIVEVQDERFGRQRAKVCIRQVIPTDFSGQVTLDLYDDKNNKVTTEPKVKLFTRQTAFRGQGAETLAMMLDCKDADVNKDHIFWLEGASVSTTERDARLALTIGDQFADIIALTVTNLTVKVARHDGAPLSQEVQFALSGAATKTVNTVQGIARFFLAPDTYNLAMTPKKDEAGWVKTPDSMTGLSVKKETSTIAEWNLSPYKKAQLIGFNIKPDTQDISGSRYYLGDADAKLDIKKRCDILKESIEAAEKNTNIKKTPDVLKIFMASEFFFRGAQGGYPIETIPEIMTEMGKTVHNDTYKDWLFIWGTAIGYQKHSEGGKPIRHTAIVHAAYMTHTEDIIKVESDDTSVALTIKSELGARIDTNWSIKENIVRPVTKNASQTQPGEYQFTIDKAVIPQNKSTIQLLEPQSMVMADQTNTTVKVKSGLCGNIKTSTYWKIRQPGKEATITKCDPDGDGTYKLTLDKNISLQRAPCELIEPIAVVTDTSKLLTNKVKVEGKIAAQILDDYHWQLIQDKQQKTITQCQYVSGTTYELTLDDATGIQVGPVEFIEPVATEIFNMALVQKGGTATTEQSCSLKQVIVYKEYVSHIDFIRDTSLQWGKPTERKIVIHGETRMALPTSGSVDTLGASPNKPVKGGISEINRSGLGGGGVFTIDGITFGLEVCLDHAYNRLWEFYDKAANSGDPKVQIHLIPSWGMSIHGGVVSCIADGLVFNVDGPSGSDAEINDDKGAGDYFCVEHEHYTDTSSGNCNAYLFDCPSCGKEYAYPKIPAPVCPSCSTHPALEKSYYCTACSSWENNSTCPTCSALLTHESAGCTLPLQHQGTKIPKKAGSVSVGLNAKVSDWKKYASDNDNLTIYEVKDIPGAQLVP</sequence>